<sequence>MIGIDGCLKRIMDIPGARSVTLVDGASGLAIAAAGVHELVDQHEDAAATTDVVRAVLGCPALSTGHDGDDVTEIIVCGTSGYHLLNLVNGDFDGRLFVHVLFDEDTGNLAMARFQLRGILAELAEDGHGC</sequence>
<evidence type="ECO:0000313" key="1">
    <source>
        <dbReference type="EMBL" id="MBF6300726.1"/>
    </source>
</evidence>
<dbReference type="Proteomes" id="UP000702209">
    <property type="component" value="Unassembled WGS sequence"/>
</dbReference>
<keyword evidence="2" id="KW-1185">Reference proteome</keyword>
<organism evidence="1 2">
    <name type="scientific">Nocardia amamiensis</name>
    <dbReference type="NCBI Taxonomy" id="404578"/>
    <lineage>
        <taxon>Bacteria</taxon>
        <taxon>Bacillati</taxon>
        <taxon>Actinomycetota</taxon>
        <taxon>Actinomycetes</taxon>
        <taxon>Mycobacteriales</taxon>
        <taxon>Nocardiaceae</taxon>
        <taxon>Nocardia</taxon>
    </lineage>
</organism>
<name>A0ABS0CVU4_9NOCA</name>
<dbReference type="RefSeq" id="WP_195131952.1">
    <property type="nucleotide sequence ID" value="NZ_JBEYBG010000025.1"/>
</dbReference>
<evidence type="ECO:0000313" key="2">
    <source>
        <dbReference type="Proteomes" id="UP000702209"/>
    </source>
</evidence>
<proteinExistence type="predicted"/>
<dbReference type="EMBL" id="JADLQX010000020">
    <property type="protein sequence ID" value="MBF6300726.1"/>
    <property type="molecule type" value="Genomic_DNA"/>
</dbReference>
<accession>A0ABS0CVU4</accession>
<evidence type="ECO:0008006" key="3">
    <source>
        <dbReference type="Google" id="ProtNLM"/>
    </source>
</evidence>
<protein>
    <recommendedName>
        <fullName evidence="3">Roadblock/LAMTOR2 domain-containing protein</fullName>
    </recommendedName>
</protein>
<comment type="caution">
    <text evidence="1">The sequence shown here is derived from an EMBL/GenBank/DDBJ whole genome shotgun (WGS) entry which is preliminary data.</text>
</comment>
<reference evidence="1 2" key="1">
    <citation type="submission" date="2020-10" db="EMBL/GenBank/DDBJ databases">
        <title>Identification of Nocardia species via Next-generation sequencing and recognition of intraspecies genetic diversity.</title>
        <authorList>
            <person name="Li P."/>
            <person name="Li P."/>
            <person name="Lu B."/>
        </authorList>
    </citation>
    <scope>NUCLEOTIDE SEQUENCE [LARGE SCALE GENOMIC DNA]</scope>
    <source>
        <strain evidence="1 2">BJ06-0157</strain>
    </source>
</reference>
<gene>
    <name evidence="1" type="ORF">IU459_24735</name>
</gene>